<keyword evidence="2" id="KW-1185">Reference proteome</keyword>
<comment type="caution">
    <text evidence="1">The sequence shown here is derived from an EMBL/GenBank/DDBJ whole genome shotgun (WGS) entry which is preliminary data.</text>
</comment>
<sequence>EGSFNEAKPDEARSNKVKPKDPNEAKPDEARSNKVKPEEDP</sequence>
<evidence type="ECO:0000313" key="2">
    <source>
        <dbReference type="Proteomes" id="UP000789920"/>
    </source>
</evidence>
<organism evidence="1 2">
    <name type="scientific">Racocetra persica</name>
    <dbReference type="NCBI Taxonomy" id="160502"/>
    <lineage>
        <taxon>Eukaryota</taxon>
        <taxon>Fungi</taxon>
        <taxon>Fungi incertae sedis</taxon>
        <taxon>Mucoromycota</taxon>
        <taxon>Glomeromycotina</taxon>
        <taxon>Glomeromycetes</taxon>
        <taxon>Diversisporales</taxon>
        <taxon>Gigasporaceae</taxon>
        <taxon>Racocetra</taxon>
    </lineage>
</organism>
<gene>
    <name evidence="1" type="ORF">RPERSI_LOCUS17072</name>
</gene>
<reference evidence="1" key="1">
    <citation type="submission" date="2021-06" db="EMBL/GenBank/DDBJ databases">
        <authorList>
            <person name="Kallberg Y."/>
            <person name="Tangrot J."/>
            <person name="Rosling A."/>
        </authorList>
    </citation>
    <scope>NUCLEOTIDE SEQUENCE</scope>
    <source>
        <strain evidence="1">MA461A</strain>
    </source>
</reference>
<dbReference type="EMBL" id="CAJVQC010043264">
    <property type="protein sequence ID" value="CAG8777112.1"/>
    <property type="molecule type" value="Genomic_DNA"/>
</dbReference>
<proteinExistence type="predicted"/>
<protein>
    <submittedName>
        <fullName evidence="1">33381_t:CDS:1</fullName>
    </submittedName>
</protein>
<feature type="non-terminal residue" evidence="1">
    <location>
        <position position="1"/>
    </location>
</feature>
<name>A0ACA9R514_9GLOM</name>
<evidence type="ECO:0000313" key="1">
    <source>
        <dbReference type="EMBL" id="CAG8777112.1"/>
    </source>
</evidence>
<dbReference type="Proteomes" id="UP000789920">
    <property type="component" value="Unassembled WGS sequence"/>
</dbReference>
<feature type="non-terminal residue" evidence="1">
    <location>
        <position position="41"/>
    </location>
</feature>
<accession>A0ACA9R514</accession>